<evidence type="ECO:0000256" key="1">
    <source>
        <dbReference type="SAM" id="Phobius"/>
    </source>
</evidence>
<dbReference type="Proteomes" id="UP000186513">
    <property type="component" value="Unassembled WGS sequence"/>
</dbReference>
<name>A0A1K2HLR2_9NEIS</name>
<sequence length="181" mass="19266">MNTYSRRINSGFVLITSLVFLIVLTMIVVSSIRSATLYERAAGNTRNHSQAFQAAEFALRQAQFRLVADPPPVAAADDACNDGLCGKTFDTSIFATASNWLTDDNKGKSCGVNNADCNKGGAAKVAELPNVTEQPRYVIKKLVPGTDSNPTCDYFELTSMGVGSSADSAVILRSIVKSCAS</sequence>
<dbReference type="STRING" id="1121279.SAMN02745887_02271"/>
<protein>
    <submittedName>
        <fullName evidence="4">Type IV pilus assembly protein PilX</fullName>
    </submittedName>
</protein>
<evidence type="ECO:0000313" key="4">
    <source>
        <dbReference type="EMBL" id="SFZ77194.1"/>
    </source>
</evidence>
<feature type="transmembrane region" description="Helical" evidence="1">
    <location>
        <begin position="12"/>
        <end position="32"/>
    </location>
</feature>
<dbReference type="EMBL" id="FPKR01000008">
    <property type="protein sequence ID" value="SFZ77194.1"/>
    <property type="molecule type" value="Genomic_DNA"/>
</dbReference>
<keyword evidence="5" id="KW-1185">Reference proteome</keyword>
<feature type="domain" description="Type 4 fimbrial biogenesis protein PilX N-terminal" evidence="3">
    <location>
        <begin position="10"/>
        <end position="59"/>
    </location>
</feature>
<gene>
    <name evidence="4" type="ORF">SAMN02745887_02271</name>
</gene>
<proteinExistence type="predicted"/>
<keyword evidence="1" id="KW-1133">Transmembrane helix</keyword>
<dbReference type="AlphaFoldDB" id="A0A1K2HLR2"/>
<dbReference type="RefSeq" id="WP_072428781.1">
    <property type="nucleotide sequence ID" value="NZ_FPKR01000008.1"/>
</dbReference>
<evidence type="ECO:0000259" key="2">
    <source>
        <dbReference type="Pfam" id="PF13681"/>
    </source>
</evidence>
<feature type="domain" description="PilX/PilW C-terminal" evidence="2">
    <location>
        <begin position="81"/>
        <end position="176"/>
    </location>
</feature>
<dbReference type="Pfam" id="PF13681">
    <property type="entry name" value="PilX"/>
    <property type="match status" value="1"/>
</dbReference>
<dbReference type="Pfam" id="PF14341">
    <property type="entry name" value="PilX_N"/>
    <property type="match status" value="1"/>
</dbReference>
<organism evidence="4 5">
    <name type="scientific">Chitinimonas taiwanensis DSM 18899</name>
    <dbReference type="NCBI Taxonomy" id="1121279"/>
    <lineage>
        <taxon>Bacteria</taxon>
        <taxon>Pseudomonadati</taxon>
        <taxon>Pseudomonadota</taxon>
        <taxon>Betaproteobacteria</taxon>
        <taxon>Neisseriales</taxon>
        <taxon>Chitinibacteraceae</taxon>
        <taxon>Chitinimonas</taxon>
    </lineage>
</organism>
<dbReference type="OrthoDB" id="8969784at2"/>
<dbReference type="InterPro" id="IPR025205">
    <property type="entry name" value="PilX/PilW_C"/>
</dbReference>
<evidence type="ECO:0000259" key="3">
    <source>
        <dbReference type="Pfam" id="PF14341"/>
    </source>
</evidence>
<evidence type="ECO:0000313" key="5">
    <source>
        <dbReference type="Proteomes" id="UP000186513"/>
    </source>
</evidence>
<reference evidence="4 5" key="1">
    <citation type="submission" date="2016-11" db="EMBL/GenBank/DDBJ databases">
        <authorList>
            <person name="Jaros S."/>
            <person name="Januszkiewicz K."/>
            <person name="Wedrychowicz H."/>
        </authorList>
    </citation>
    <scope>NUCLEOTIDE SEQUENCE [LARGE SCALE GENOMIC DNA]</scope>
    <source>
        <strain evidence="4 5">DSM 18899</strain>
    </source>
</reference>
<accession>A0A1K2HLR2</accession>
<keyword evidence="1" id="KW-0472">Membrane</keyword>
<dbReference type="InterPro" id="IPR025746">
    <property type="entry name" value="PilX_N_dom"/>
</dbReference>
<keyword evidence="1" id="KW-0812">Transmembrane</keyword>